<comment type="caution">
    <text evidence="7">The sequence shown here is derived from an EMBL/GenBank/DDBJ whole genome shotgun (WGS) entry which is preliminary data.</text>
</comment>
<dbReference type="GO" id="GO:0005886">
    <property type="term" value="C:plasma membrane"/>
    <property type="evidence" value="ECO:0007669"/>
    <property type="project" value="UniProtKB-SubCell"/>
</dbReference>
<evidence type="ECO:0000256" key="4">
    <source>
        <dbReference type="ARBA" id="ARBA00023136"/>
    </source>
</evidence>
<evidence type="ECO:0000313" key="7">
    <source>
        <dbReference type="EMBL" id="NEG71280.1"/>
    </source>
</evidence>
<evidence type="ECO:0000256" key="2">
    <source>
        <dbReference type="ARBA" id="ARBA00022692"/>
    </source>
</evidence>
<dbReference type="Gene3D" id="1.20.1250.20">
    <property type="entry name" value="MFS general substrate transporter like domains"/>
    <property type="match status" value="2"/>
</dbReference>
<keyword evidence="4 5" id="KW-0472">Membrane</keyword>
<organism evidence="7 8">
    <name type="scientific">Bifidobacterium ramosum</name>
    <dbReference type="NCBI Taxonomy" id="1798158"/>
    <lineage>
        <taxon>Bacteria</taxon>
        <taxon>Bacillati</taxon>
        <taxon>Actinomycetota</taxon>
        <taxon>Actinomycetes</taxon>
        <taxon>Bifidobacteriales</taxon>
        <taxon>Bifidobacteriaceae</taxon>
        <taxon>Bifidobacterium</taxon>
    </lineage>
</organism>
<dbReference type="SUPFAM" id="SSF103473">
    <property type="entry name" value="MFS general substrate transporter"/>
    <property type="match status" value="1"/>
</dbReference>
<dbReference type="Proteomes" id="UP000469943">
    <property type="component" value="Unassembled WGS sequence"/>
</dbReference>
<dbReference type="OrthoDB" id="7584869at2"/>
<feature type="transmembrane region" description="Helical" evidence="5">
    <location>
        <begin position="334"/>
        <end position="357"/>
    </location>
</feature>
<dbReference type="Pfam" id="PF07690">
    <property type="entry name" value="MFS_1"/>
    <property type="match status" value="1"/>
</dbReference>
<evidence type="ECO:0000256" key="5">
    <source>
        <dbReference type="SAM" id="Phobius"/>
    </source>
</evidence>
<keyword evidence="2 5" id="KW-0812">Transmembrane</keyword>
<dbReference type="InterPro" id="IPR020846">
    <property type="entry name" value="MFS_dom"/>
</dbReference>
<feature type="transmembrane region" description="Helical" evidence="5">
    <location>
        <begin position="152"/>
        <end position="175"/>
    </location>
</feature>
<name>A0A7K3TAX9_9BIFI</name>
<evidence type="ECO:0000259" key="6">
    <source>
        <dbReference type="PROSITE" id="PS50850"/>
    </source>
</evidence>
<accession>A0A7K3TAX9</accession>
<proteinExistence type="predicted"/>
<evidence type="ECO:0000313" key="8">
    <source>
        <dbReference type="Proteomes" id="UP000469943"/>
    </source>
</evidence>
<evidence type="ECO:0000256" key="3">
    <source>
        <dbReference type="ARBA" id="ARBA00022989"/>
    </source>
</evidence>
<reference evidence="7 8" key="1">
    <citation type="submission" date="2019-10" db="EMBL/GenBank/DDBJ databases">
        <title>Bifidobacterium from non-human primates.</title>
        <authorList>
            <person name="Modesto M."/>
        </authorList>
    </citation>
    <scope>NUCLEOTIDE SEQUENCE [LARGE SCALE GENOMIC DNA]</scope>
    <source>
        <strain evidence="7 8">TREM</strain>
    </source>
</reference>
<dbReference type="PROSITE" id="PS50850">
    <property type="entry name" value="MFS"/>
    <property type="match status" value="1"/>
</dbReference>
<dbReference type="GO" id="GO:0022857">
    <property type="term" value="F:transmembrane transporter activity"/>
    <property type="evidence" value="ECO:0007669"/>
    <property type="project" value="InterPro"/>
</dbReference>
<feature type="domain" description="Major facilitator superfamily (MFS) profile" evidence="6">
    <location>
        <begin position="23"/>
        <end position="423"/>
    </location>
</feature>
<dbReference type="RefSeq" id="WP_152358323.1">
    <property type="nucleotide sequence ID" value="NZ_WBSM01000006.1"/>
</dbReference>
<dbReference type="PANTHER" id="PTHR23528">
    <property type="match status" value="1"/>
</dbReference>
<sequence length="450" mass="47531">MTTWISSRPVMAGGKSARLDYAQTFSIGFGMLAVASAWAMVNAFVPLKLKELALPTVAVGIVMGIDNLCGFTIQPLCGLLSDRVRTRWGRRIPFALFAIPPAALCLMLISMAPDAPLTIAAVIAYAVLMATCRAPIVALMPDVTASPLRTRANGVINFMGSIGNVLALGGGSLLYRRFGMSVAFAAGSLIMVAALAALASLVREPAAHRTRPGERARLPFVSWRELRASVMPRLDLDAEARRSFMLIVAVLFLYTMGGNAIETYFTLYAVHDLGLDPATAGGDLVWFAAGGLLFAIPAGIVGGRMGRRNTLGLGLSVAICMLTPMPWIGEASLIPCLAFVFGAVYMLVFVNALPWIAELGGDEHVGAMTAYYYLATCAGAAISPTLFGLIQQSTGEYRWMFLYAAAGFAMALACMPFITRGEADGARAPLPSLPRPLAVKPAAKAAVAGL</sequence>
<feature type="transmembrane region" description="Helical" evidence="5">
    <location>
        <begin position="21"/>
        <end position="45"/>
    </location>
</feature>
<comment type="subcellular location">
    <subcellularLocation>
        <location evidence="1">Cell membrane</location>
        <topology evidence="1">Multi-pass membrane protein</topology>
    </subcellularLocation>
</comment>
<gene>
    <name evidence="7" type="ORF">GFD24_03395</name>
</gene>
<dbReference type="InterPro" id="IPR036259">
    <property type="entry name" value="MFS_trans_sf"/>
</dbReference>
<feature type="transmembrane region" description="Helical" evidence="5">
    <location>
        <begin position="243"/>
        <end position="265"/>
    </location>
</feature>
<feature type="transmembrane region" description="Helical" evidence="5">
    <location>
        <begin position="181"/>
        <end position="202"/>
    </location>
</feature>
<feature type="transmembrane region" description="Helical" evidence="5">
    <location>
        <begin position="285"/>
        <end position="303"/>
    </location>
</feature>
<evidence type="ECO:0000256" key="1">
    <source>
        <dbReference type="ARBA" id="ARBA00004651"/>
    </source>
</evidence>
<dbReference type="EMBL" id="WHZX01000002">
    <property type="protein sequence ID" value="NEG71280.1"/>
    <property type="molecule type" value="Genomic_DNA"/>
</dbReference>
<protein>
    <submittedName>
        <fullName evidence="7">MFS transporter</fullName>
    </submittedName>
</protein>
<feature type="transmembrane region" description="Helical" evidence="5">
    <location>
        <begin position="118"/>
        <end position="140"/>
    </location>
</feature>
<keyword evidence="3 5" id="KW-1133">Transmembrane helix</keyword>
<feature type="transmembrane region" description="Helical" evidence="5">
    <location>
        <begin position="369"/>
        <end position="391"/>
    </location>
</feature>
<dbReference type="InterPro" id="IPR011701">
    <property type="entry name" value="MFS"/>
</dbReference>
<dbReference type="AlphaFoldDB" id="A0A7K3TAX9"/>
<feature type="transmembrane region" description="Helical" evidence="5">
    <location>
        <begin position="397"/>
        <end position="418"/>
    </location>
</feature>
<feature type="transmembrane region" description="Helical" evidence="5">
    <location>
        <begin position="92"/>
        <end position="112"/>
    </location>
</feature>
<dbReference type="PANTHER" id="PTHR23528:SF1">
    <property type="entry name" value="MAJOR FACILITATOR SUPERFAMILY (MFS) PROFILE DOMAIN-CONTAINING PROTEIN"/>
    <property type="match status" value="1"/>
</dbReference>
<feature type="transmembrane region" description="Helical" evidence="5">
    <location>
        <begin position="57"/>
        <end position="80"/>
    </location>
</feature>